<dbReference type="InterPro" id="IPR028386">
    <property type="entry name" value="CENP-C/Mif2/cnp3"/>
</dbReference>
<evidence type="ECO:0000259" key="6">
    <source>
        <dbReference type="Pfam" id="PF11699"/>
    </source>
</evidence>
<dbReference type="PANTHER" id="PTHR16684:SF11">
    <property type="entry name" value="CENTROMERE PROTEIN C"/>
    <property type="match status" value="1"/>
</dbReference>
<dbReference type="OrthoDB" id="1939643at2759"/>
<reference evidence="8" key="1">
    <citation type="submission" date="2016-05" db="EMBL/GenBank/DDBJ databases">
        <title>Comparative genomics of biotechnologically important yeasts.</title>
        <authorList>
            <consortium name="DOE Joint Genome Institute"/>
            <person name="Riley R."/>
            <person name="Haridas S."/>
            <person name="Wolfe K.H."/>
            <person name="Lopes M.R."/>
            <person name="Hittinger C.T."/>
            <person name="Goker M."/>
            <person name="Salamov A."/>
            <person name="Wisecaver J."/>
            <person name="Long T.M."/>
            <person name="Aerts A.L."/>
            <person name="Barry K."/>
            <person name="Choi C."/>
            <person name="Clum A."/>
            <person name="Coughlan A.Y."/>
            <person name="Deshpande S."/>
            <person name="Douglass A.P."/>
            <person name="Hanson S.J."/>
            <person name="Klenk H.-P."/>
            <person name="Labutti K."/>
            <person name="Lapidus A."/>
            <person name="Lindquist E."/>
            <person name="Lipzen A."/>
            <person name="Meier-Kolthoff J.P."/>
            <person name="Ohm R.A."/>
            <person name="Otillar R.P."/>
            <person name="Pangilinan J."/>
            <person name="Peng Y."/>
            <person name="Rokas A."/>
            <person name="Rosa C.A."/>
            <person name="Scheuner C."/>
            <person name="Sibirny A.A."/>
            <person name="Slot J.C."/>
            <person name="Stielow J.B."/>
            <person name="Sun H."/>
            <person name="Kurtzman C.P."/>
            <person name="Blackwell M."/>
            <person name="Grigoriev I.V."/>
            <person name="Jeffries T.W."/>
        </authorList>
    </citation>
    <scope>NUCLEOTIDE SEQUENCE [LARGE SCALE GENOMIC DNA]</scope>
    <source>
        <strain evidence="8">NRRL Y-17324</strain>
    </source>
</reference>
<dbReference type="RefSeq" id="XP_020062789.1">
    <property type="nucleotide sequence ID" value="XM_020206998.1"/>
</dbReference>
<protein>
    <recommendedName>
        <fullName evidence="6">Mif2/CENP-C cupin domain-containing protein</fullName>
    </recommendedName>
</protein>
<feature type="domain" description="Mif2/CENP-C cupin" evidence="6">
    <location>
        <begin position="426"/>
        <end position="512"/>
    </location>
</feature>
<feature type="region of interest" description="Disordered" evidence="5">
    <location>
        <begin position="119"/>
        <end position="150"/>
    </location>
</feature>
<proteinExistence type="inferred from homology"/>
<comment type="similarity">
    <text evidence="2">Belongs to the CENP-C/MIF2 family.</text>
</comment>
<evidence type="ECO:0000313" key="7">
    <source>
        <dbReference type="EMBL" id="ODV77667.1"/>
    </source>
</evidence>
<dbReference type="GeneID" id="30981135"/>
<dbReference type="GO" id="GO:0000776">
    <property type="term" value="C:kinetochore"/>
    <property type="evidence" value="ECO:0007669"/>
    <property type="project" value="InterPro"/>
</dbReference>
<dbReference type="GO" id="GO:0019237">
    <property type="term" value="F:centromeric DNA binding"/>
    <property type="evidence" value="ECO:0007669"/>
    <property type="project" value="InterPro"/>
</dbReference>
<dbReference type="InterPro" id="IPR025974">
    <property type="entry name" value="Mif2/CENP-C_cupin"/>
</dbReference>
<evidence type="ECO:0000313" key="8">
    <source>
        <dbReference type="Proteomes" id="UP000094285"/>
    </source>
</evidence>
<feature type="region of interest" description="Disordered" evidence="5">
    <location>
        <begin position="180"/>
        <end position="289"/>
    </location>
</feature>
<dbReference type="GO" id="GO:0051315">
    <property type="term" value="P:attachment of mitotic spindle microtubules to kinetochore"/>
    <property type="evidence" value="ECO:0007669"/>
    <property type="project" value="TreeGrafter"/>
</dbReference>
<feature type="compositionally biased region" description="Low complexity" evidence="5">
    <location>
        <begin position="195"/>
        <end position="211"/>
    </location>
</feature>
<dbReference type="STRING" id="984487.A0A1E4SDS6"/>
<accession>A0A1E4SDS6</accession>
<feature type="compositionally biased region" description="Basic and acidic residues" evidence="5">
    <location>
        <begin position="136"/>
        <end position="150"/>
    </location>
</feature>
<feature type="region of interest" description="Disordered" evidence="5">
    <location>
        <begin position="155"/>
        <end position="174"/>
    </location>
</feature>
<dbReference type="GO" id="GO:0051455">
    <property type="term" value="P:spindle attachment to meiosis I kinetochore"/>
    <property type="evidence" value="ECO:0007669"/>
    <property type="project" value="TreeGrafter"/>
</dbReference>
<evidence type="ECO:0000256" key="3">
    <source>
        <dbReference type="ARBA" id="ARBA00023125"/>
    </source>
</evidence>
<feature type="compositionally biased region" description="Acidic residues" evidence="5">
    <location>
        <begin position="227"/>
        <end position="245"/>
    </location>
</feature>
<dbReference type="GO" id="GO:0051382">
    <property type="term" value="P:kinetochore assembly"/>
    <property type="evidence" value="ECO:0007669"/>
    <property type="project" value="InterPro"/>
</dbReference>
<comment type="subcellular location">
    <subcellularLocation>
        <location evidence="1">Nucleus</location>
    </subcellularLocation>
</comment>
<dbReference type="InterPro" id="IPR011051">
    <property type="entry name" value="RmlC_Cupin_sf"/>
</dbReference>
<keyword evidence="3" id="KW-0238">DNA-binding</keyword>
<dbReference type="Pfam" id="PF11699">
    <property type="entry name" value="CENP-C_C"/>
    <property type="match status" value="1"/>
</dbReference>
<dbReference type="EMBL" id="KV453915">
    <property type="protein sequence ID" value="ODV77667.1"/>
    <property type="molecule type" value="Genomic_DNA"/>
</dbReference>
<keyword evidence="8" id="KW-1185">Reference proteome</keyword>
<keyword evidence="4" id="KW-0539">Nucleus</keyword>
<evidence type="ECO:0000256" key="1">
    <source>
        <dbReference type="ARBA" id="ARBA00004123"/>
    </source>
</evidence>
<evidence type="ECO:0000256" key="5">
    <source>
        <dbReference type="SAM" id="MobiDB-lite"/>
    </source>
</evidence>
<name>A0A1E4SDS6_9ASCO</name>
<dbReference type="Gene3D" id="2.60.120.10">
    <property type="entry name" value="Jelly Rolls"/>
    <property type="match status" value="1"/>
</dbReference>
<gene>
    <name evidence="7" type="ORF">CANTADRAFT_23770</name>
</gene>
<dbReference type="Proteomes" id="UP000094285">
    <property type="component" value="Unassembled WGS sequence"/>
</dbReference>
<sequence length="525" mass="58964">MDLLNLGSQSRKTGLRPRANLTKDKYNMDDIDEFFSDDEKSPTNTLLARRGNGQQRTGSLILGTKEIHSSATGRKSGSYNHSVTPKDNIDNVARMINFTDAEAASFNLSPILLSSKYSAKKKNKKSPLRSPLPERSQSKGKEEFDDFNIDHGMDYYDNNGFDYDEQEDNDEASRDFEDKVLSPVSHSPVTKPKQTIKSSTSKNSGSSLTKSMALGANSKRRRPALIEDSDDDDEETTNEFIEDNSELPSPPPTTKKSVVRRRIQDRVSETVTRPSPLPSPPPDGLRRSKRTRIAPLAFWRGERIVYTRAFESTQDPDTTLANDIKKVPLQEIKEVVHIPDTAGVIANTTKKKTRLRSKLGSKKKELKDSYDYESDPEISGSEWFKDKALTLVVVENDQKTEKLVAVAPNGGDFETPRDVNPGMDNFTIAPLFNQDQEFNATGLIDFPFEGAKLLRDSGDVIYNFHVVKGLIEVNLNNEKFIVTRGCSFQIPSKNTYGFKNIGNCPARLYFVQSRIPNNELDDESW</sequence>
<dbReference type="InterPro" id="IPR014710">
    <property type="entry name" value="RmlC-like_jellyroll"/>
</dbReference>
<dbReference type="PANTHER" id="PTHR16684">
    <property type="entry name" value="CENTROMERE PROTEIN C"/>
    <property type="match status" value="1"/>
</dbReference>
<evidence type="ECO:0000256" key="2">
    <source>
        <dbReference type="ARBA" id="ARBA00010291"/>
    </source>
</evidence>
<organism evidence="7 8">
    <name type="scientific">Suhomyces tanzawaensis NRRL Y-17324</name>
    <dbReference type="NCBI Taxonomy" id="984487"/>
    <lineage>
        <taxon>Eukaryota</taxon>
        <taxon>Fungi</taxon>
        <taxon>Dikarya</taxon>
        <taxon>Ascomycota</taxon>
        <taxon>Saccharomycotina</taxon>
        <taxon>Pichiomycetes</taxon>
        <taxon>Debaryomycetaceae</taxon>
        <taxon>Suhomyces</taxon>
    </lineage>
</organism>
<dbReference type="SUPFAM" id="SSF51182">
    <property type="entry name" value="RmlC-like cupins"/>
    <property type="match status" value="1"/>
</dbReference>
<dbReference type="AlphaFoldDB" id="A0A1E4SDS6"/>
<evidence type="ECO:0000256" key="4">
    <source>
        <dbReference type="ARBA" id="ARBA00023242"/>
    </source>
</evidence>
<dbReference type="CDD" id="cd06993">
    <property type="entry name" value="cupin_CENP-C_C"/>
    <property type="match status" value="1"/>
</dbReference>
<dbReference type="GO" id="GO:0005634">
    <property type="term" value="C:nucleus"/>
    <property type="evidence" value="ECO:0007669"/>
    <property type="project" value="UniProtKB-SubCell"/>
</dbReference>